<reference evidence="3" key="3">
    <citation type="submission" date="2021-03" db="EMBL/GenBank/DDBJ databases">
        <title>Genomic Encyclopedia of Type Strains, Phase IV (KMG-IV): sequencing the most valuable type-strain genomes for metagenomic binning, comparative biology and taxonomic classification.</title>
        <authorList>
            <person name="Goeker M."/>
        </authorList>
    </citation>
    <scope>NUCLEOTIDE SEQUENCE</scope>
    <source>
        <strain evidence="3">DSM 22443</strain>
    </source>
</reference>
<organism evidence="2 4">
    <name type="scientific">Halarchaeum rubridurum</name>
    <dbReference type="NCBI Taxonomy" id="489911"/>
    <lineage>
        <taxon>Archaea</taxon>
        <taxon>Methanobacteriati</taxon>
        <taxon>Methanobacteriota</taxon>
        <taxon>Stenosarchaea group</taxon>
        <taxon>Halobacteria</taxon>
        <taxon>Halobacteriales</taxon>
        <taxon>Halobacteriaceae</taxon>
    </lineage>
</organism>
<dbReference type="EMBL" id="BMOO01000001">
    <property type="protein sequence ID" value="GGM54272.1"/>
    <property type="molecule type" value="Genomic_DNA"/>
</dbReference>
<dbReference type="EMBL" id="JAGGKO010000001">
    <property type="protein sequence ID" value="MBP1953735.1"/>
    <property type="molecule type" value="Genomic_DNA"/>
</dbReference>
<protein>
    <submittedName>
        <fullName evidence="2">Uncharacterized protein</fullName>
    </submittedName>
</protein>
<feature type="transmembrane region" description="Helical" evidence="1">
    <location>
        <begin position="50"/>
        <end position="67"/>
    </location>
</feature>
<dbReference type="OrthoDB" id="269652at2157"/>
<reference evidence="2" key="1">
    <citation type="journal article" date="2014" name="Int. J. Syst. Evol. Microbiol.">
        <title>Complete genome sequence of Corynebacterium casei LMG S-19264T (=DSM 44701T), isolated from a smear-ripened cheese.</title>
        <authorList>
            <consortium name="US DOE Joint Genome Institute (JGI-PGF)"/>
            <person name="Walter F."/>
            <person name="Albersmeier A."/>
            <person name="Kalinowski J."/>
            <person name="Ruckert C."/>
        </authorList>
    </citation>
    <scope>NUCLEOTIDE SEQUENCE</scope>
    <source>
        <strain evidence="2">JCM 16108</strain>
    </source>
</reference>
<evidence type="ECO:0000313" key="3">
    <source>
        <dbReference type="EMBL" id="MBP1953735.1"/>
    </source>
</evidence>
<dbReference type="Proteomes" id="UP000765891">
    <property type="component" value="Unassembled WGS sequence"/>
</dbReference>
<keyword evidence="1" id="KW-0812">Transmembrane</keyword>
<evidence type="ECO:0000313" key="4">
    <source>
        <dbReference type="Proteomes" id="UP000614609"/>
    </source>
</evidence>
<keyword evidence="1" id="KW-1133">Transmembrane helix</keyword>
<dbReference type="AlphaFoldDB" id="A0A830FSG5"/>
<name>A0A830FSG5_9EURY</name>
<evidence type="ECO:0000313" key="2">
    <source>
        <dbReference type="EMBL" id="GGM54272.1"/>
    </source>
</evidence>
<gene>
    <name evidence="2" type="ORF">GCM10009017_00760</name>
    <name evidence="3" type="ORF">J2752_000616</name>
</gene>
<reference evidence="2" key="2">
    <citation type="submission" date="2020-09" db="EMBL/GenBank/DDBJ databases">
        <authorList>
            <person name="Sun Q."/>
            <person name="Ohkuma M."/>
        </authorList>
    </citation>
    <scope>NUCLEOTIDE SEQUENCE</scope>
    <source>
        <strain evidence="2">JCM 16108</strain>
    </source>
</reference>
<proteinExistence type="predicted"/>
<keyword evidence="4" id="KW-1185">Reference proteome</keyword>
<dbReference type="Proteomes" id="UP000614609">
    <property type="component" value="Unassembled WGS sequence"/>
</dbReference>
<sequence>MPSPDADRPPEARAVAERYLRRERPLSALVVVLAVALFLAAYAATSLLPAVGVAAVLLVVARAPILTSNGTIRLRTDADPKTVAASFAGPTPPVLALQWGVADGVVPADDGATYPVSYLFGLRSIEMAVETHVSETDDGARRVELDVTANGSAWATYTATIRDDGEGTVVDVEYDAERRFGLRRVPQQLVAERYRDEALAVQGYEVVARDAHFGL</sequence>
<accession>A0A830FSG5</accession>
<evidence type="ECO:0000256" key="1">
    <source>
        <dbReference type="SAM" id="Phobius"/>
    </source>
</evidence>
<feature type="transmembrane region" description="Helical" evidence="1">
    <location>
        <begin position="26"/>
        <end position="44"/>
    </location>
</feature>
<comment type="caution">
    <text evidence="2">The sequence shown here is derived from an EMBL/GenBank/DDBJ whole genome shotgun (WGS) entry which is preliminary data.</text>
</comment>
<keyword evidence="1" id="KW-0472">Membrane</keyword>
<dbReference type="SUPFAM" id="SSF55961">
    <property type="entry name" value="Bet v1-like"/>
    <property type="match status" value="1"/>
</dbReference>
<dbReference type="RefSeq" id="WP_188869002.1">
    <property type="nucleotide sequence ID" value="NZ_BMOO01000001.1"/>
</dbReference>